<keyword evidence="2" id="KW-0805">Transcription regulation</keyword>
<feature type="domain" description="TF-B3" evidence="7">
    <location>
        <begin position="557"/>
        <end position="618"/>
    </location>
</feature>
<dbReference type="PROSITE" id="PS50863">
    <property type="entry name" value="B3"/>
    <property type="match status" value="2"/>
</dbReference>
<evidence type="ECO:0000313" key="9">
    <source>
        <dbReference type="Proteomes" id="UP000554482"/>
    </source>
</evidence>
<comment type="caution">
    <text evidence="8">The sequence shown here is derived from an EMBL/GenBank/DDBJ whole genome shotgun (WGS) entry which is preliminary data.</text>
</comment>
<evidence type="ECO:0000256" key="6">
    <source>
        <dbReference type="SAM" id="MobiDB-lite"/>
    </source>
</evidence>
<feature type="region of interest" description="Disordered" evidence="6">
    <location>
        <begin position="136"/>
        <end position="184"/>
    </location>
</feature>
<evidence type="ECO:0000256" key="5">
    <source>
        <dbReference type="ARBA" id="ARBA00023242"/>
    </source>
</evidence>
<keyword evidence="3" id="KW-0238">DNA-binding</keyword>
<dbReference type="InterPro" id="IPR003340">
    <property type="entry name" value="B3_DNA-bd"/>
</dbReference>
<dbReference type="EMBL" id="JABWDY010026352">
    <property type="protein sequence ID" value="KAF5188763.1"/>
    <property type="molecule type" value="Genomic_DNA"/>
</dbReference>
<feature type="compositionally biased region" description="Polar residues" evidence="6">
    <location>
        <begin position="173"/>
        <end position="184"/>
    </location>
</feature>
<dbReference type="OrthoDB" id="635132at2759"/>
<organism evidence="8 9">
    <name type="scientific">Thalictrum thalictroides</name>
    <name type="common">Rue-anemone</name>
    <name type="synonym">Anemone thalictroides</name>
    <dbReference type="NCBI Taxonomy" id="46969"/>
    <lineage>
        <taxon>Eukaryota</taxon>
        <taxon>Viridiplantae</taxon>
        <taxon>Streptophyta</taxon>
        <taxon>Embryophyta</taxon>
        <taxon>Tracheophyta</taxon>
        <taxon>Spermatophyta</taxon>
        <taxon>Magnoliopsida</taxon>
        <taxon>Ranunculales</taxon>
        <taxon>Ranunculaceae</taxon>
        <taxon>Thalictroideae</taxon>
        <taxon>Thalictrum</taxon>
    </lineage>
</organism>
<evidence type="ECO:0000256" key="1">
    <source>
        <dbReference type="ARBA" id="ARBA00004123"/>
    </source>
</evidence>
<evidence type="ECO:0000256" key="4">
    <source>
        <dbReference type="ARBA" id="ARBA00023163"/>
    </source>
</evidence>
<dbReference type="PANTHER" id="PTHR31920">
    <property type="entry name" value="B3 DOMAIN-CONTAINING"/>
    <property type="match status" value="1"/>
</dbReference>
<sequence length="618" mass="69210">MEACQECAKRCLNKNPSSSSSSLLPVFPSFFKVLVDENERFRKFLTIPPKFSPTIMSLVDQKINLEDSKGQRWSVQVSRLGERLVFQHGWDQFASDHFLETGDFLVFSYIIGSHFIVQIYCRSGCPKLNFSEKISQSRESSDAEMSIDPRTSDEKNLTPEDVSPPMNDKSSKNEQGSCSSVHSGWNVDRSQIPCNVPIVEKIPTSTAMKTPCNNNTSKSKPVLDDGCTEVPFYMIDRTFVDVAKVGTCQFDLSEFELVRSSSAEKPIVMKTGRSPNCVAEPVQHQTTQGTDCFEDYCNIFQTRSGDTERQCRRVPLNVSDFGVSERRQLSQDIDKVPLFKEKTSTTGCISRHPERECESGKKALLFKDKISMNVSSSRQTQTGSKNHCAGNGNVNANFNTAFCTPLTEKRKSVFSGMDAVSQLNQNIFAGSSGSDPNMKKKVSGFGNDFSTGGSDYPTGKKMKVIKEEYLEKVEDKHGKRPAAVKCELQEEIYPSLKIQGKASNMVKREYVDSPSPFFSSNDYCSSVFAVTRSFLEFPNDRPAIVGFGRKRMDRKIIIVCDPFRRLWTVLYLQSFGIKVLGKGWATVAKANNIQEGDQCIFEVENGTEGIFGLRIVRK</sequence>
<dbReference type="CDD" id="cd10017">
    <property type="entry name" value="B3_DNA"/>
    <property type="match status" value="2"/>
</dbReference>
<dbReference type="PANTHER" id="PTHR31920:SF145">
    <property type="entry name" value="B3 DOMAIN-CONTAINING PROTEIN REM20-LIKE ISOFORM X1"/>
    <property type="match status" value="1"/>
</dbReference>
<dbReference type="Gene3D" id="2.40.330.10">
    <property type="entry name" value="DNA-binding pseudobarrel domain"/>
    <property type="match status" value="2"/>
</dbReference>
<evidence type="ECO:0000313" key="8">
    <source>
        <dbReference type="EMBL" id="KAF5188763.1"/>
    </source>
</evidence>
<dbReference type="InterPro" id="IPR015300">
    <property type="entry name" value="DNA-bd_pseudobarrel_sf"/>
</dbReference>
<dbReference type="GO" id="GO:0005634">
    <property type="term" value="C:nucleus"/>
    <property type="evidence" value="ECO:0007669"/>
    <property type="project" value="UniProtKB-SubCell"/>
</dbReference>
<dbReference type="Pfam" id="PF02362">
    <property type="entry name" value="B3"/>
    <property type="match status" value="2"/>
</dbReference>
<dbReference type="SUPFAM" id="SSF101936">
    <property type="entry name" value="DNA-binding pseudobarrel domain"/>
    <property type="match status" value="2"/>
</dbReference>
<comment type="subcellular location">
    <subcellularLocation>
        <location evidence="1">Nucleus</location>
    </subcellularLocation>
</comment>
<dbReference type="GO" id="GO:0003677">
    <property type="term" value="F:DNA binding"/>
    <property type="evidence" value="ECO:0007669"/>
    <property type="project" value="UniProtKB-KW"/>
</dbReference>
<proteinExistence type="predicted"/>
<evidence type="ECO:0000256" key="3">
    <source>
        <dbReference type="ARBA" id="ARBA00023125"/>
    </source>
</evidence>
<reference evidence="8 9" key="1">
    <citation type="submission" date="2020-06" db="EMBL/GenBank/DDBJ databases">
        <title>Transcriptomic and genomic resources for Thalictrum thalictroides and T. hernandezii: Facilitating candidate gene discovery in an emerging model plant lineage.</title>
        <authorList>
            <person name="Arias T."/>
            <person name="Riano-Pachon D.M."/>
            <person name="Di Stilio V.S."/>
        </authorList>
    </citation>
    <scope>NUCLEOTIDE SEQUENCE [LARGE SCALE GENOMIC DNA]</scope>
    <source>
        <strain evidence="9">cv. WT478/WT964</strain>
        <tissue evidence="8">Leaves</tissue>
    </source>
</reference>
<name>A0A7J6VV66_THATH</name>
<protein>
    <submittedName>
        <fullName evidence="8">B3 domain-containing protein</fullName>
    </submittedName>
</protein>
<accession>A0A7J6VV66</accession>
<gene>
    <name evidence="8" type="ORF">FRX31_021650</name>
</gene>
<keyword evidence="5" id="KW-0539">Nucleus</keyword>
<keyword evidence="4" id="KW-0804">Transcription</keyword>
<dbReference type="InterPro" id="IPR050655">
    <property type="entry name" value="Plant_B3_domain"/>
</dbReference>
<keyword evidence="9" id="KW-1185">Reference proteome</keyword>
<evidence type="ECO:0000256" key="2">
    <source>
        <dbReference type="ARBA" id="ARBA00023015"/>
    </source>
</evidence>
<evidence type="ECO:0000259" key="7">
    <source>
        <dbReference type="PROSITE" id="PS50863"/>
    </source>
</evidence>
<feature type="domain" description="TF-B3" evidence="7">
    <location>
        <begin position="30"/>
        <end position="123"/>
    </location>
</feature>
<dbReference type="SMART" id="SM01019">
    <property type="entry name" value="B3"/>
    <property type="match status" value="2"/>
</dbReference>
<dbReference type="Proteomes" id="UP000554482">
    <property type="component" value="Unassembled WGS sequence"/>
</dbReference>
<dbReference type="AlphaFoldDB" id="A0A7J6VV66"/>